<keyword evidence="3" id="KW-0804">Transcription</keyword>
<dbReference type="STRING" id="463040.CAL15_18915"/>
<accession>A0A1W6ZG24</accession>
<evidence type="ECO:0000259" key="5">
    <source>
        <dbReference type="PROSITE" id="PS51077"/>
    </source>
</evidence>
<dbReference type="SUPFAM" id="SSF55781">
    <property type="entry name" value="GAF domain-like"/>
    <property type="match status" value="1"/>
</dbReference>
<dbReference type="EMBL" id="CP021111">
    <property type="protein sequence ID" value="ARP96261.1"/>
    <property type="molecule type" value="Genomic_DNA"/>
</dbReference>
<dbReference type="SMART" id="SM00346">
    <property type="entry name" value="HTH_ICLR"/>
    <property type="match status" value="1"/>
</dbReference>
<evidence type="ECO:0000256" key="1">
    <source>
        <dbReference type="ARBA" id="ARBA00023015"/>
    </source>
</evidence>
<reference evidence="7 8" key="1">
    <citation type="submission" date="2017-05" db="EMBL/GenBank/DDBJ databases">
        <title>Complete and WGS of Bordetella genogroups.</title>
        <authorList>
            <person name="Spilker T."/>
            <person name="LiPuma J."/>
        </authorList>
    </citation>
    <scope>NUCLEOTIDE SEQUENCE [LARGE SCALE GENOMIC DNA]</scope>
    <source>
        <strain evidence="7 8">AU7206</strain>
    </source>
</reference>
<dbReference type="Proteomes" id="UP000194161">
    <property type="component" value="Chromosome"/>
</dbReference>
<feature type="domain" description="HTH iclR-type" evidence="5">
    <location>
        <begin position="27"/>
        <end position="88"/>
    </location>
</feature>
<protein>
    <submittedName>
        <fullName evidence="7">IclR family transcriptional regulator</fullName>
    </submittedName>
</protein>
<sequence length="296" mass="31894">MSRLLSDPSQPPSPDAKPGGRQAPVAIQVIDRAMRLLDALAAQPEPVTLKELSATTGLHASTAHRILNDLVVGRYVERVDNGLYQLGMRLLELGSLVKGRLNVREAALSVMRNLHRQTGQTINLSVQQGDEIVYIDRAWSERSGMQVVRAIGGRAPLHLTSTGKLFLSSADPRQVRAYALRTGLAGHTRNSLTELDRLERELAQVRRHGYARDNEELELGVRCIAAGIHDDSGKLVAGLSISAPAERLQDEWIRLLVDAAAGISEALGFEPPSQADEPALPGVSNSGASSAARHAP</sequence>
<evidence type="ECO:0000313" key="8">
    <source>
        <dbReference type="Proteomes" id="UP000194161"/>
    </source>
</evidence>
<dbReference type="PANTHER" id="PTHR30136">
    <property type="entry name" value="HELIX-TURN-HELIX TRANSCRIPTIONAL REGULATOR, ICLR FAMILY"/>
    <property type="match status" value="1"/>
</dbReference>
<dbReference type="Gene3D" id="1.10.10.10">
    <property type="entry name" value="Winged helix-like DNA-binding domain superfamily/Winged helix DNA-binding domain"/>
    <property type="match status" value="1"/>
</dbReference>
<organism evidence="7 8">
    <name type="scientific">Bordetella genomosp. 13</name>
    <dbReference type="NCBI Taxonomy" id="463040"/>
    <lineage>
        <taxon>Bacteria</taxon>
        <taxon>Pseudomonadati</taxon>
        <taxon>Pseudomonadota</taxon>
        <taxon>Betaproteobacteria</taxon>
        <taxon>Burkholderiales</taxon>
        <taxon>Alcaligenaceae</taxon>
        <taxon>Bordetella</taxon>
    </lineage>
</organism>
<dbReference type="InterPro" id="IPR036388">
    <property type="entry name" value="WH-like_DNA-bd_sf"/>
</dbReference>
<dbReference type="KEGG" id="bgm:CAL15_18915"/>
<dbReference type="PROSITE" id="PS51077">
    <property type="entry name" value="HTH_ICLR"/>
    <property type="match status" value="1"/>
</dbReference>
<dbReference type="Pfam" id="PF01614">
    <property type="entry name" value="IclR_C"/>
    <property type="match status" value="1"/>
</dbReference>
<keyword evidence="2" id="KW-0238">DNA-binding</keyword>
<proteinExistence type="predicted"/>
<evidence type="ECO:0000256" key="4">
    <source>
        <dbReference type="SAM" id="MobiDB-lite"/>
    </source>
</evidence>
<gene>
    <name evidence="7" type="ORF">CAL15_18915</name>
</gene>
<dbReference type="InterPro" id="IPR014757">
    <property type="entry name" value="Tscrpt_reg_IclR_C"/>
</dbReference>
<keyword evidence="8" id="KW-1185">Reference proteome</keyword>
<dbReference type="InterPro" id="IPR029016">
    <property type="entry name" value="GAF-like_dom_sf"/>
</dbReference>
<dbReference type="GO" id="GO:0003700">
    <property type="term" value="F:DNA-binding transcription factor activity"/>
    <property type="evidence" value="ECO:0007669"/>
    <property type="project" value="TreeGrafter"/>
</dbReference>
<evidence type="ECO:0000313" key="7">
    <source>
        <dbReference type="EMBL" id="ARP96261.1"/>
    </source>
</evidence>
<dbReference type="InterPro" id="IPR050707">
    <property type="entry name" value="HTH_MetabolicPath_Reg"/>
</dbReference>
<evidence type="ECO:0000256" key="3">
    <source>
        <dbReference type="ARBA" id="ARBA00023163"/>
    </source>
</evidence>
<dbReference type="InterPro" id="IPR036390">
    <property type="entry name" value="WH_DNA-bd_sf"/>
</dbReference>
<keyword evidence="1" id="KW-0805">Transcription regulation</keyword>
<evidence type="ECO:0000259" key="6">
    <source>
        <dbReference type="PROSITE" id="PS51078"/>
    </source>
</evidence>
<feature type="region of interest" description="Disordered" evidence="4">
    <location>
        <begin position="268"/>
        <end position="296"/>
    </location>
</feature>
<dbReference type="GO" id="GO:0003677">
    <property type="term" value="F:DNA binding"/>
    <property type="evidence" value="ECO:0007669"/>
    <property type="project" value="UniProtKB-KW"/>
</dbReference>
<dbReference type="RefSeq" id="WP_232468031.1">
    <property type="nucleotide sequence ID" value="NZ_CP021111.1"/>
</dbReference>
<feature type="domain" description="IclR-ED" evidence="6">
    <location>
        <begin position="89"/>
        <end position="269"/>
    </location>
</feature>
<dbReference type="Pfam" id="PF09339">
    <property type="entry name" value="HTH_IclR"/>
    <property type="match status" value="1"/>
</dbReference>
<dbReference type="Gene3D" id="3.30.450.40">
    <property type="match status" value="1"/>
</dbReference>
<feature type="region of interest" description="Disordered" evidence="4">
    <location>
        <begin position="1"/>
        <end position="22"/>
    </location>
</feature>
<dbReference type="FunFam" id="1.10.10.10:FF:000056">
    <property type="entry name" value="IclR family transcriptional regulator"/>
    <property type="match status" value="1"/>
</dbReference>
<dbReference type="InterPro" id="IPR005471">
    <property type="entry name" value="Tscrpt_reg_IclR_N"/>
</dbReference>
<dbReference type="PROSITE" id="PS51078">
    <property type="entry name" value="ICLR_ED"/>
    <property type="match status" value="1"/>
</dbReference>
<dbReference type="GO" id="GO:0045892">
    <property type="term" value="P:negative regulation of DNA-templated transcription"/>
    <property type="evidence" value="ECO:0007669"/>
    <property type="project" value="TreeGrafter"/>
</dbReference>
<dbReference type="SUPFAM" id="SSF46785">
    <property type="entry name" value="Winged helix' DNA-binding domain"/>
    <property type="match status" value="1"/>
</dbReference>
<name>A0A1W6ZG24_9BORD</name>
<dbReference type="PANTHER" id="PTHR30136:SF35">
    <property type="entry name" value="HTH-TYPE TRANSCRIPTIONAL REGULATOR RV1719"/>
    <property type="match status" value="1"/>
</dbReference>
<evidence type="ECO:0000256" key="2">
    <source>
        <dbReference type="ARBA" id="ARBA00023125"/>
    </source>
</evidence>
<dbReference type="AlphaFoldDB" id="A0A1W6ZG24"/>